<reference evidence="1 2" key="1">
    <citation type="submission" date="2020-03" db="EMBL/GenBank/DDBJ databases">
        <title>Draft Genome Sequence of Cudoniella acicularis.</title>
        <authorList>
            <person name="Buettner E."/>
            <person name="Kellner H."/>
        </authorList>
    </citation>
    <scope>NUCLEOTIDE SEQUENCE [LARGE SCALE GENOMIC DNA]</scope>
    <source>
        <strain evidence="1 2">DSM 108380</strain>
    </source>
</reference>
<keyword evidence="2" id="KW-1185">Reference proteome</keyword>
<dbReference type="OrthoDB" id="4772757at2759"/>
<comment type="caution">
    <text evidence="1">The sequence shown here is derived from an EMBL/GenBank/DDBJ whole genome shotgun (WGS) entry which is preliminary data.</text>
</comment>
<name>A0A8H4RPA9_9HELO</name>
<dbReference type="EMBL" id="JAAMPI010000246">
    <property type="protein sequence ID" value="KAF4633604.1"/>
    <property type="molecule type" value="Genomic_DNA"/>
</dbReference>
<protein>
    <recommendedName>
        <fullName evidence="3">NACHT domain-containing protein</fullName>
    </recommendedName>
</protein>
<organism evidence="1 2">
    <name type="scientific">Cudoniella acicularis</name>
    <dbReference type="NCBI Taxonomy" id="354080"/>
    <lineage>
        <taxon>Eukaryota</taxon>
        <taxon>Fungi</taxon>
        <taxon>Dikarya</taxon>
        <taxon>Ascomycota</taxon>
        <taxon>Pezizomycotina</taxon>
        <taxon>Leotiomycetes</taxon>
        <taxon>Helotiales</taxon>
        <taxon>Tricladiaceae</taxon>
        <taxon>Cudoniella</taxon>
    </lineage>
</organism>
<accession>A0A8H4RPA9</accession>
<dbReference type="Proteomes" id="UP000566819">
    <property type="component" value="Unassembled WGS sequence"/>
</dbReference>
<sequence>MEDLLLLCCQRIGKAFLVLDGLDECEDHEVLTSKLLKISEINDFRAILFSRPTISLLAETIQSDCRLSVGRRSASAIKLYLQNRLIVLIERRILSKKTKALEILDRLVQRVDGMFLWARLFTTYVASMALSVAQREDALVEVNLPTGLEQMYDKIFSLILSGNKASWTLARLVFMWLLHGREELGASMLEEASIMSQNGPKSSSNDKFNDFESTVIVTCGDLVEQSSMPAFST</sequence>
<dbReference type="AlphaFoldDB" id="A0A8H4RPA9"/>
<evidence type="ECO:0008006" key="3">
    <source>
        <dbReference type="Google" id="ProtNLM"/>
    </source>
</evidence>
<gene>
    <name evidence="1" type="ORF">G7Y89_g4512</name>
</gene>
<proteinExistence type="predicted"/>
<evidence type="ECO:0000313" key="2">
    <source>
        <dbReference type="Proteomes" id="UP000566819"/>
    </source>
</evidence>
<evidence type="ECO:0000313" key="1">
    <source>
        <dbReference type="EMBL" id="KAF4633604.1"/>
    </source>
</evidence>
<dbReference type="PANTHER" id="PTHR10039">
    <property type="entry name" value="AMELOGENIN"/>
    <property type="match status" value="1"/>
</dbReference>